<dbReference type="InterPro" id="IPR011009">
    <property type="entry name" value="Kinase-like_dom_sf"/>
</dbReference>
<dbReference type="SUPFAM" id="SSF56112">
    <property type="entry name" value="Protein kinase-like (PK-like)"/>
    <property type="match status" value="1"/>
</dbReference>
<dbReference type="Pfam" id="PF07914">
    <property type="entry name" value="DUF1679"/>
    <property type="match status" value="1"/>
</dbReference>
<reference evidence="2" key="1">
    <citation type="submission" date="2022-11" db="UniProtKB">
        <authorList>
            <consortium name="WormBaseParasite"/>
        </authorList>
    </citation>
    <scope>IDENTIFICATION</scope>
</reference>
<accession>A0A915JJR9</accession>
<evidence type="ECO:0000313" key="1">
    <source>
        <dbReference type="Proteomes" id="UP000887565"/>
    </source>
</evidence>
<organism evidence="1 2">
    <name type="scientific">Romanomermis culicivorax</name>
    <name type="common">Nematode worm</name>
    <dbReference type="NCBI Taxonomy" id="13658"/>
    <lineage>
        <taxon>Eukaryota</taxon>
        <taxon>Metazoa</taxon>
        <taxon>Ecdysozoa</taxon>
        <taxon>Nematoda</taxon>
        <taxon>Enoplea</taxon>
        <taxon>Dorylaimia</taxon>
        <taxon>Mermithida</taxon>
        <taxon>Mermithoidea</taxon>
        <taxon>Mermithidae</taxon>
        <taxon>Romanomermis</taxon>
    </lineage>
</organism>
<dbReference type="InterPro" id="IPR012877">
    <property type="entry name" value="Dhs-27"/>
</dbReference>
<keyword evidence="1" id="KW-1185">Reference proteome</keyword>
<name>A0A915JJR9_ROMCU</name>
<dbReference type="Proteomes" id="UP000887565">
    <property type="component" value="Unplaced"/>
</dbReference>
<sequence>MDDRRNVNDHKVLDTGVTVAYLEQTLRDYFHRKDARFEKWDFELLEGGFSSKIIRVRLKWVKNDPPILPVQIVVKATSVSLVDEIFDKISNYDEKKDEQKSEHRTTTVRQIVQMINRTECETYKILSAAQGAVAIPRIYGCEPGIIVMEDMGTRAGICENLGAGTGGTTMSTKFGVQLHQRD</sequence>
<dbReference type="WBParaSite" id="nRc.2.0.1.t26353-RA">
    <property type="protein sequence ID" value="nRc.2.0.1.t26353-RA"/>
    <property type="gene ID" value="nRc.2.0.1.g26353"/>
</dbReference>
<protein>
    <submittedName>
        <fullName evidence="2">Uncharacterized protein</fullName>
    </submittedName>
</protein>
<dbReference type="AlphaFoldDB" id="A0A915JJR9"/>
<proteinExistence type="predicted"/>
<evidence type="ECO:0000313" key="2">
    <source>
        <dbReference type="WBParaSite" id="nRc.2.0.1.t26353-RA"/>
    </source>
</evidence>